<dbReference type="GO" id="GO:0005200">
    <property type="term" value="F:structural constituent of cytoskeleton"/>
    <property type="evidence" value="ECO:0007669"/>
    <property type="project" value="TreeGrafter"/>
</dbReference>
<reference evidence="7" key="1">
    <citation type="submission" date="2021-01" db="EMBL/GenBank/DDBJ databases">
        <authorList>
            <person name="Corre E."/>
            <person name="Pelletier E."/>
            <person name="Niang G."/>
            <person name="Scheremetjew M."/>
            <person name="Finn R."/>
            <person name="Kale V."/>
            <person name="Holt S."/>
            <person name="Cochrane G."/>
            <person name="Meng A."/>
            <person name="Brown T."/>
            <person name="Cohen L."/>
        </authorList>
    </citation>
    <scope>NUCLEOTIDE SEQUENCE</scope>
    <source>
        <strain evidence="7">UTEXLB2642</strain>
    </source>
</reference>
<proteinExistence type="inferred from homology"/>
<evidence type="ECO:0000256" key="3">
    <source>
        <dbReference type="ARBA" id="ARBA00022490"/>
    </source>
</evidence>
<sequence>MATKGLVFLDSKNAILLETLQSRLLEGNRDECEFEFSDFDDVSYRVLCQGDNIKVNISMRGLNELRSSGTDLVIDRLFPGLEVNPDPKYDFAIQFNISSISNPQKLLTDISELKRNLLSGPIEVAFDALLSKTSNHLPITIINYRPNETIFVCPAPAKIVVIFLVDFNDITDKSLARIFLQEFVEAQRSIRTAPPVNFSREPPLELANLRFTYNPDATGFLSFGLEERHITGDKKQTAITLLTGFRSYLYYHIKCSKTYLHMRMRKKVAGWLQVLNRARPEIETEKKTMGGKTFVRKP</sequence>
<protein>
    <recommendedName>
        <fullName evidence="6">Arp2/3 complex 34 kDa subunit</fullName>
    </recommendedName>
</protein>
<keyword evidence="3 6" id="KW-0963">Cytoplasm</keyword>
<evidence type="ECO:0000256" key="4">
    <source>
        <dbReference type="ARBA" id="ARBA00023203"/>
    </source>
</evidence>
<evidence type="ECO:0000256" key="5">
    <source>
        <dbReference type="ARBA" id="ARBA00023212"/>
    </source>
</evidence>
<dbReference type="GO" id="GO:0051015">
    <property type="term" value="F:actin filament binding"/>
    <property type="evidence" value="ECO:0007669"/>
    <property type="project" value="TreeGrafter"/>
</dbReference>
<dbReference type="EMBL" id="HBFD01003390">
    <property type="protein sequence ID" value="CAD8717209.1"/>
    <property type="molecule type" value="Transcribed_RNA"/>
</dbReference>
<accession>A0A7S0XD73</accession>
<keyword evidence="4 6" id="KW-0009">Actin-binding</keyword>
<comment type="function">
    <text evidence="6">Functions as actin-binding component of the Arp2/3 complex which is involved in regulation of actin polymerization and together with an activating nucleation-promoting factor (NPF) mediates the formation of branched actin networks.</text>
</comment>
<evidence type="ECO:0000256" key="1">
    <source>
        <dbReference type="ARBA" id="ARBA00004245"/>
    </source>
</evidence>
<dbReference type="GO" id="GO:0005885">
    <property type="term" value="C:Arp2/3 protein complex"/>
    <property type="evidence" value="ECO:0007669"/>
    <property type="project" value="InterPro"/>
</dbReference>
<evidence type="ECO:0000256" key="6">
    <source>
        <dbReference type="RuleBase" id="RU364015"/>
    </source>
</evidence>
<evidence type="ECO:0000313" key="7">
    <source>
        <dbReference type="EMBL" id="CAD8717209.1"/>
    </source>
</evidence>
<dbReference type="PANTHER" id="PTHR12058:SF0">
    <property type="entry name" value="ACTIN-RELATED PROTEIN 2_3 COMPLEX SUBUNIT 2"/>
    <property type="match status" value="1"/>
</dbReference>
<dbReference type="PANTHER" id="PTHR12058">
    <property type="entry name" value="ARP2/3 COMPLEX 34 KDA SUBUNIT"/>
    <property type="match status" value="1"/>
</dbReference>
<comment type="subunit">
    <text evidence="6">Component of the Arp2/3 complex.</text>
</comment>
<dbReference type="GO" id="GO:0034314">
    <property type="term" value="P:Arp2/3 complex-mediated actin nucleation"/>
    <property type="evidence" value="ECO:0007669"/>
    <property type="project" value="InterPro"/>
</dbReference>
<dbReference type="SUPFAM" id="SSF69645">
    <property type="entry name" value="Arp2/3 complex subunits"/>
    <property type="match status" value="2"/>
</dbReference>
<dbReference type="InterPro" id="IPR007188">
    <property type="entry name" value="ARPC2"/>
</dbReference>
<organism evidence="7">
    <name type="scientific">Chromulina nebulosa</name>
    <dbReference type="NCBI Taxonomy" id="96789"/>
    <lineage>
        <taxon>Eukaryota</taxon>
        <taxon>Sar</taxon>
        <taxon>Stramenopiles</taxon>
        <taxon>Ochrophyta</taxon>
        <taxon>Chrysophyceae</taxon>
        <taxon>Chromulinales</taxon>
        <taxon>Chromulinaceae</taxon>
        <taxon>Chromulina</taxon>
    </lineage>
</organism>
<dbReference type="GO" id="GO:0030041">
    <property type="term" value="P:actin filament polymerization"/>
    <property type="evidence" value="ECO:0007669"/>
    <property type="project" value="InterPro"/>
</dbReference>
<comment type="similarity">
    <text evidence="2 6">Belongs to the ARPC2 family.</text>
</comment>
<keyword evidence="5 6" id="KW-0206">Cytoskeleton</keyword>
<dbReference type="InterPro" id="IPR034666">
    <property type="entry name" value="ARPC2/4"/>
</dbReference>
<dbReference type="Pfam" id="PF04045">
    <property type="entry name" value="P34-Arc"/>
    <property type="match status" value="1"/>
</dbReference>
<dbReference type="AlphaFoldDB" id="A0A7S0XD73"/>
<comment type="subcellular location">
    <subcellularLocation>
        <location evidence="1 6">Cytoplasm</location>
        <location evidence="1 6">Cytoskeleton</location>
    </subcellularLocation>
</comment>
<gene>
    <name evidence="7" type="ORF">CNEB1095_LOCUS2234</name>
</gene>
<dbReference type="Gene3D" id="3.30.1460.20">
    <property type="match status" value="2"/>
</dbReference>
<evidence type="ECO:0000256" key="2">
    <source>
        <dbReference type="ARBA" id="ARBA00007192"/>
    </source>
</evidence>
<name>A0A7S0XD73_9STRA</name>